<protein>
    <submittedName>
        <fullName evidence="1">Uncharacterized protein</fullName>
    </submittedName>
</protein>
<keyword evidence="2" id="KW-1185">Reference proteome</keyword>
<sequence>MELQSKIQNFFIQQPTLTNINLYKFFTIQTFEGFLISIWKNYGNEISQLLLYIFKEDVECDKYALYFQGLVHISQKMQFKLEKKIINNIQKVAVIQKNNQQREGPIV</sequence>
<gene>
    <name evidence="1" type="ORF">PPENT_87.1.T2050002</name>
</gene>
<evidence type="ECO:0000313" key="2">
    <source>
        <dbReference type="Proteomes" id="UP000689195"/>
    </source>
</evidence>
<comment type="caution">
    <text evidence="1">The sequence shown here is derived from an EMBL/GenBank/DDBJ whole genome shotgun (WGS) entry which is preliminary data.</text>
</comment>
<proteinExistence type="predicted"/>
<organism evidence="1 2">
    <name type="scientific">Paramecium pentaurelia</name>
    <dbReference type="NCBI Taxonomy" id="43138"/>
    <lineage>
        <taxon>Eukaryota</taxon>
        <taxon>Sar</taxon>
        <taxon>Alveolata</taxon>
        <taxon>Ciliophora</taxon>
        <taxon>Intramacronucleata</taxon>
        <taxon>Oligohymenophorea</taxon>
        <taxon>Peniculida</taxon>
        <taxon>Parameciidae</taxon>
        <taxon>Paramecium</taxon>
    </lineage>
</organism>
<dbReference type="EMBL" id="CAJJDO010000205">
    <property type="protein sequence ID" value="CAD8214308.1"/>
    <property type="molecule type" value="Genomic_DNA"/>
</dbReference>
<reference evidence="1" key="1">
    <citation type="submission" date="2021-01" db="EMBL/GenBank/DDBJ databases">
        <authorList>
            <consortium name="Genoscope - CEA"/>
            <person name="William W."/>
        </authorList>
    </citation>
    <scope>NUCLEOTIDE SEQUENCE</scope>
</reference>
<dbReference type="AlphaFoldDB" id="A0A8S1YLB0"/>
<evidence type="ECO:0000313" key="1">
    <source>
        <dbReference type="EMBL" id="CAD8214308.1"/>
    </source>
</evidence>
<dbReference type="Proteomes" id="UP000689195">
    <property type="component" value="Unassembled WGS sequence"/>
</dbReference>
<accession>A0A8S1YLB0</accession>
<name>A0A8S1YLB0_9CILI</name>